<dbReference type="GeneID" id="59234591"/>
<feature type="transmembrane region" description="Helical" evidence="8">
    <location>
        <begin position="189"/>
        <end position="213"/>
    </location>
</feature>
<dbReference type="InterPro" id="IPR003689">
    <property type="entry name" value="ZIP"/>
</dbReference>
<dbReference type="KEGG" id="zmk:HG535_0A09010"/>
<dbReference type="Proteomes" id="UP000509704">
    <property type="component" value="Chromosome 1"/>
</dbReference>
<dbReference type="RefSeq" id="XP_037142682.1">
    <property type="nucleotide sequence ID" value="XM_037286787.1"/>
</dbReference>
<feature type="transmembrane region" description="Helical" evidence="8">
    <location>
        <begin position="252"/>
        <end position="273"/>
    </location>
</feature>
<dbReference type="Pfam" id="PF02535">
    <property type="entry name" value="Zip"/>
    <property type="match status" value="1"/>
</dbReference>
<accession>A0A7H9AXX6</accession>
<dbReference type="PANTHER" id="PTHR11040:SF69">
    <property type="entry name" value="ZINC-REGULATED TRANSPORTER 2"/>
    <property type="match status" value="1"/>
</dbReference>
<proteinExistence type="inferred from homology"/>
<name>A0A7H9AXX6_ZYGMR</name>
<dbReference type="GO" id="GO:0005886">
    <property type="term" value="C:plasma membrane"/>
    <property type="evidence" value="ECO:0007669"/>
    <property type="project" value="TreeGrafter"/>
</dbReference>
<dbReference type="PANTHER" id="PTHR11040">
    <property type="entry name" value="ZINC/IRON TRANSPORTER"/>
    <property type="match status" value="1"/>
</dbReference>
<evidence type="ECO:0000256" key="6">
    <source>
        <dbReference type="ARBA" id="ARBA00023065"/>
    </source>
</evidence>
<feature type="transmembrane region" description="Helical" evidence="8">
    <location>
        <begin position="293"/>
        <end position="314"/>
    </location>
</feature>
<dbReference type="GO" id="GO:0000007">
    <property type="term" value="F:low-affinity zinc ion transmembrane transporter activity"/>
    <property type="evidence" value="ECO:0007669"/>
    <property type="project" value="TreeGrafter"/>
</dbReference>
<evidence type="ECO:0000256" key="2">
    <source>
        <dbReference type="ARBA" id="ARBA00006939"/>
    </source>
</evidence>
<gene>
    <name evidence="9" type="ORF">HG535_0A09010</name>
</gene>
<dbReference type="EMBL" id="CP058604">
    <property type="protein sequence ID" value="QLG70954.1"/>
    <property type="molecule type" value="Genomic_DNA"/>
</dbReference>
<keyword evidence="5 8" id="KW-1133">Transmembrane helix</keyword>
<evidence type="ECO:0000313" key="10">
    <source>
        <dbReference type="Proteomes" id="UP000509704"/>
    </source>
</evidence>
<feature type="transmembrane region" description="Helical" evidence="8">
    <location>
        <begin position="219"/>
        <end position="240"/>
    </location>
</feature>
<keyword evidence="7 8" id="KW-0472">Membrane</keyword>
<dbReference type="InterPro" id="IPR004698">
    <property type="entry name" value="Zn/Fe_permease_fun/pln"/>
</dbReference>
<dbReference type="AlphaFoldDB" id="A0A7H9AXX6"/>
<evidence type="ECO:0000256" key="8">
    <source>
        <dbReference type="RuleBase" id="RU362088"/>
    </source>
</evidence>
<evidence type="ECO:0000256" key="1">
    <source>
        <dbReference type="ARBA" id="ARBA00004141"/>
    </source>
</evidence>
<comment type="similarity">
    <text evidence="2 8">Belongs to the ZIP transporter (TC 2.A.5) family.</text>
</comment>
<dbReference type="OrthoDB" id="448280at2759"/>
<keyword evidence="6 8" id="KW-0406">Ion transport</keyword>
<feature type="transmembrane region" description="Helical" evidence="8">
    <location>
        <begin position="63"/>
        <end position="83"/>
    </location>
</feature>
<keyword evidence="4 8" id="KW-0812">Transmembrane</keyword>
<keyword evidence="10" id="KW-1185">Reference proteome</keyword>
<evidence type="ECO:0000256" key="5">
    <source>
        <dbReference type="ARBA" id="ARBA00022989"/>
    </source>
</evidence>
<protein>
    <submittedName>
        <fullName evidence="9">Uncharacterized protein</fullName>
    </submittedName>
</protein>
<dbReference type="GO" id="GO:0071578">
    <property type="term" value="P:zinc ion import across plasma membrane"/>
    <property type="evidence" value="ECO:0007669"/>
    <property type="project" value="TreeGrafter"/>
</dbReference>
<feature type="transmembrane region" description="Helical" evidence="8">
    <location>
        <begin position="326"/>
        <end position="345"/>
    </location>
</feature>
<sequence>MSNFGASQLVPRNELKCPSNNEYNGQDGLRLVSVFLILIASGIGAYFPMFASSYSSINLPESCFFFAKYFGSGVIIATGFVHLLQPATESLGNPCLGDFFTEFPWAFAILQGAIFLLFIFDIVSHSYEVPNYSQVEASENMPQCERQENSYYYHVNAKHTPTGYIQEYGATTPMVPVHSLERQDYKAQILSLFILEFGLIFHSVFIGLSLAVAGDDLKTLLAVLVFHQLFEGMGLGVRIAEIKWSKNKQTTPWLLAFAFTVTTPLSIIAGFFLRDSFSLGSKGALITSGVVDAFSAGILIYTGLVELLANEFLYSDTFVGENKFKDMLNGSFIMILGSILMTLLGKWA</sequence>
<feature type="transmembrane region" description="Helical" evidence="8">
    <location>
        <begin position="103"/>
        <end position="123"/>
    </location>
</feature>
<evidence type="ECO:0000256" key="4">
    <source>
        <dbReference type="ARBA" id="ARBA00022692"/>
    </source>
</evidence>
<evidence type="ECO:0000256" key="3">
    <source>
        <dbReference type="ARBA" id="ARBA00022448"/>
    </source>
</evidence>
<keyword evidence="3 8" id="KW-0813">Transport</keyword>
<feature type="transmembrane region" description="Helical" evidence="8">
    <location>
        <begin position="31"/>
        <end position="51"/>
    </location>
</feature>
<dbReference type="NCBIfam" id="TIGR00820">
    <property type="entry name" value="zip"/>
    <property type="match status" value="1"/>
</dbReference>
<organism evidence="9 10">
    <name type="scientific">Zygotorulaspora mrakii</name>
    <name type="common">Zygosaccharomyces mrakii</name>
    <dbReference type="NCBI Taxonomy" id="42260"/>
    <lineage>
        <taxon>Eukaryota</taxon>
        <taxon>Fungi</taxon>
        <taxon>Dikarya</taxon>
        <taxon>Ascomycota</taxon>
        <taxon>Saccharomycotina</taxon>
        <taxon>Saccharomycetes</taxon>
        <taxon>Saccharomycetales</taxon>
        <taxon>Saccharomycetaceae</taxon>
        <taxon>Zygotorulaspora</taxon>
    </lineage>
</organism>
<evidence type="ECO:0000256" key="7">
    <source>
        <dbReference type="ARBA" id="ARBA00023136"/>
    </source>
</evidence>
<evidence type="ECO:0000313" key="9">
    <source>
        <dbReference type="EMBL" id="QLG70954.1"/>
    </source>
</evidence>
<comment type="subcellular location">
    <subcellularLocation>
        <location evidence="1 8">Membrane</location>
        <topology evidence="1 8">Multi-pass membrane protein</topology>
    </subcellularLocation>
</comment>
<reference evidence="9 10" key="1">
    <citation type="submission" date="2020-07" db="EMBL/GenBank/DDBJ databases">
        <title>The yeast mating-type switching endonuclease HO is a domesticated member of an unorthodox homing genetic element family.</title>
        <authorList>
            <person name="Coughlan A.Y."/>
            <person name="Lombardi L."/>
            <person name="Braun-Galleani S."/>
            <person name="Martos A.R."/>
            <person name="Galeote V."/>
            <person name="Bigey F."/>
            <person name="Dequin S."/>
            <person name="Byrne K.P."/>
            <person name="Wolfe K.H."/>
        </authorList>
    </citation>
    <scope>NUCLEOTIDE SEQUENCE [LARGE SCALE GENOMIC DNA]</scope>
    <source>
        <strain evidence="9 10">NRRL Y-6702</strain>
    </source>
</reference>